<feature type="region of interest" description="Disordered" evidence="2">
    <location>
        <begin position="123"/>
        <end position="164"/>
    </location>
</feature>
<dbReference type="GO" id="GO:0005634">
    <property type="term" value="C:nucleus"/>
    <property type="evidence" value="ECO:0007669"/>
    <property type="project" value="InterPro"/>
</dbReference>
<organism evidence="4 5">
    <name type="scientific">Acrasis kona</name>
    <dbReference type="NCBI Taxonomy" id="1008807"/>
    <lineage>
        <taxon>Eukaryota</taxon>
        <taxon>Discoba</taxon>
        <taxon>Heterolobosea</taxon>
        <taxon>Tetramitia</taxon>
        <taxon>Eutetramitia</taxon>
        <taxon>Acrasidae</taxon>
        <taxon>Acrasis</taxon>
    </lineage>
</organism>
<dbReference type="InterPro" id="IPR007005">
    <property type="entry name" value="XAP5"/>
</dbReference>
<sequence length="324" mass="38159">MSDYKGSTSQDRVLILERERERERNRLKELENKIRSEAEKNQVANFQSKFSVNTSSVEEQLKRDTIGLVTLDEFTKRKNEIIQEEKKRINATNSDKKKQQKRAIETSTLSFGDDLEEEIVPKKKKIKNDATQNGEDSKTTEGIMKNPNIDTSFLPDKLKEEQERNEREALRKQYLEEQERIKEQPIDITYSYWDGTGHRGVCNCKKGTSVEGFLYKVQQDWKELKRISVGDLMFVKEDIIIPHHYTFYDLIVTKARGKSGPLFTFEVQEDVRAVTDTSIETEESHAGKVVDRRWYNRNKHLFPYNRWEVYDPKKDYGKYSYGSK</sequence>
<evidence type="ECO:0000256" key="2">
    <source>
        <dbReference type="SAM" id="MobiDB-lite"/>
    </source>
</evidence>
<evidence type="ECO:0000259" key="3">
    <source>
        <dbReference type="Pfam" id="PF04921"/>
    </source>
</evidence>
<dbReference type="GO" id="GO:0006325">
    <property type="term" value="P:chromatin organization"/>
    <property type="evidence" value="ECO:0007669"/>
    <property type="project" value="TreeGrafter"/>
</dbReference>
<evidence type="ECO:0000256" key="1">
    <source>
        <dbReference type="SAM" id="Coils"/>
    </source>
</evidence>
<dbReference type="AlphaFoldDB" id="A0AAW2YMU9"/>
<feature type="coiled-coil region" evidence="1">
    <location>
        <begin position="13"/>
        <end position="47"/>
    </location>
</feature>
<name>A0AAW2YMU9_9EUKA</name>
<protein>
    <submittedName>
        <fullName evidence="4">Circadian clock regulator protein</fullName>
    </submittedName>
</protein>
<evidence type="ECO:0000313" key="4">
    <source>
        <dbReference type="EMBL" id="KAL0478213.1"/>
    </source>
</evidence>
<keyword evidence="5" id="KW-1185">Reference proteome</keyword>
<keyword evidence="1" id="KW-0175">Coiled coil</keyword>
<evidence type="ECO:0000313" key="5">
    <source>
        <dbReference type="Proteomes" id="UP001431209"/>
    </source>
</evidence>
<dbReference type="PANTHER" id="PTHR12722:SF0">
    <property type="entry name" value="PROTEIN FAM50A"/>
    <property type="match status" value="1"/>
</dbReference>
<reference evidence="4 5" key="1">
    <citation type="submission" date="2024-03" db="EMBL/GenBank/DDBJ databases">
        <title>The Acrasis kona genome and developmental transcriptomes reveal deep origins of eukaryotic multicellular pathways.</title>
        <authorList>
            <person name="Sheikh S."/>
            <person name="Fu C.-J."/>
            <person name="Brown M.W."/>
            <person name="Baldauf S.L."/>
        </authorList>
    </citation>
    <scope>NUCLEOTIDE SEQUENCE [LARGE SCALE GENOMIC DNA]</scope>
    <source>
        <strain evidence="4 5">ATCC MYA-3509</strain>
    </source>
</reference>
<dbReference type="Proteomes" id="UP001431209">
    <property type="component" value="Unassembled WGS sequence"/>
</dbReference>
<dbReference type="InterPro" id="IPR048337">
    <property type="entry name" value="FAM50A/XAP5_C"/>
</dbReference>
<comment type="caution">
    <text evidence="4">The sequence shown here is derived from an EMBL/GenBank/DDBJ whole genome shotgun (WGS) entry which is preliminary data.</text>
</comment>
<dbReference type="PANTHER" id="PTHR12722">
    <property type="entry name" value="XAP-5 PROTEIN-RELATED"/>
    <property type="match status" value="1"/>
</dbReference>
<dbReference type="Pfam" id="PF04921">
    <property type="entry name" value="XAP5"/>
    <property type="match status" value="1"/>
</dbReference>
<feature type="domain" description="FAM50A/XAP5 C-terminal" evidence="3">
    <location>
        <begin position="185"/>
        <end position="319"/>
    </location>
</feature>
<dbReference type="EMBL" id="JAOPGA020000330">
    <property type="protein sequence ID" value="KAL0478213.1"/>
    <property type="molecule type" value="Genomic_DNA"/>
</dbReference>
<proteinExistence type="predicted"/>
<gene>
    <name evidence="4" type="ORF">AKO1_008484</name>
</gene>
<accession>A0AAW2YMU9</accession>